<sequence length="569" mass="62366">MVVPTNASSTKTAEALVVGAGPSGLIGALSLACNRIKVRIIEKSPTHRIGQRGAGITPRSQELFKSLGVIDRIWKEAIPTPMLKMHDLHGGLHSGKIFEITPYTQPTSSTPYPNIMCLGQNNLERILRAELEEVYGITVELGTELLSLTQHADVVSTKISKNGMIEHVDYPWVVGADGAKGIVRKQLGVSFLGETSNVDNICVGDVIIEGLDNQFWHMWGDAATTLISLRPTESPPLFNFIISGQDVDREGFISTEGLLQRFLAEKLSAPELKFGSLPWISTYRPNIRMVDNMGTGRVYLVGDSAHVHSFTGAQGMNTGIQDSFSLGWRIAHVHHGLASPSLLGSYNEERLPVISEMLSQTTTLLNKNLRGQGKPSGWRREGNLLQLGINCRWSSIVVDESRTDGYLREINKVNPIDSYGRADGDMTLRAGDRALDTSGLRLLHAKFSMYTSPQGEEHRLTDILDGIHHTVVLFSSDVERCTTVLNALASYPSDVVRSAVIVRDGEALPPGNQDPDFVFEDAEEYAYATYDLENDCDMVVIRPDGILGGILKSDKGLRQYFGTVFSSSV</sequence>
<dbReference type="AlphaFoldDB" id="A0A0W0G9Z9"/>
<feature type="domain" description="FAD-binding" evidence="5">
    <location>
        <begin position="13"/>
        <end position="360"/>
    </location>
</feature>
<dbReference type="Proteomes" id="UP000054988">
    <property type="component" value="Unassembled WGS sequence"/>
</dbReference>
<protein>
    <recommendedName>
        <fullName evidence="5">FAD-binding domain-containing protein</fullName>
    </recommendedName>
</protein>
<gene>
    <name evidence="6" type="ORF">WG66_2049</name>
</gene>
<evidence type="ECO:0000256" key="3">
    <source>
        <dbReference type="ARBA" id="ARBA00022827"/>
    </source>
</evidence>
<evidence type="ECO:0000256" key="1">
    <source>
        <dbReference type="ARBA" id="ARBA00001974"/>
    </source>
</evidence>
<reference evidence="6 7" key="1">
    <citation type="submission" date="2015-12" db="EMBL/GenBank/DDBJ databases">
        <title>Draft genome sequence of Moniliophthora roreri, the causal agent of frosty pod rot of cacao.</title>
        <authorList>
            <person name="Aime M.C."/>
            <person name="Diaz-Valderrama J.R."/>
            <person name="Kijpornyongpan T."/>
            <person name="Phillips-Mora W."/>
        </authorList>
    </citation>
    <scope>NUCLEOTIDE SEQUENCE [LARGE SCALE GENOMIC DNA]</scope>
    <source>
        <strain evidence="6 7">MCA 2952</strain>
    </source>
</reference>
<proteinExistence type="predicted"/>
<dbReference type="SUPFAM" id="SSF51905">
    <property type="entry name" value="FAD/NAD(P)-binding domain"/>
    <property type="match status" value="1"/>
</dbReference>
<dbReference type="PANTHER" id="PTHR43004">
    <property type="entry name" value="TRK SYSTEM POTASSIUM UPTAKE PROTEIN"/>
    <property type="match status" value="1"/>
</dbReference>
<dbReference type="PRINTS" id="PR00420">
    <property type="entry name" value="RNGMNOXGNASE"/>
</dbReference>
<comment type="caution">
    <text evidence="6">The sequence shown here is derived from an EMBL/GenBank/DDBJ whole genome shotgun (WGS) entry which is preliminary data.</text>
</comment>
<evidence type="ECO:0000256" key="4">
    <source>
        <dbReference type="ARBA" id="ARBA00023002"/>
    </source>
</evidence>
<dbReference type="EMBL" id="LATX01000716">
    <property type="protein sequence ID" value="KTB45366.1"/>
    <property type="molecule type" value="Genomic_DNA"/>
</dbReference>
<evidence type="ECO:0000259" key="5">
    <source>
        <dbReference type="Pfam" id="PF01494"/>
    </source>
</evidence>
<organism evidence="6 7">
    <name type="scientific">Moniliophthora roreri</name>
    <name type="common">Frosty pod rot fungus</name>
    <name type="synonym">Monilia roreri</name>
    <dbReference type="NCBI Taxonomy" id="221103"/>
    <lineage>
        <taxon>Eukaryota</taxon>
        <taxon>Fungi</taxon>
        <taxon>Dikarya</taxon>
        <taxon>Basidiomycota</taxon>
        <taxon>Agaricomycotina</taxon>
        <taxon>Agaricomycetes</taxon>
        <taxon>Agaricomycetidae</taxon>
        <taxon>Agaricales</taxon>
        <taxon>Marasmiineae</taxon>
        <taxon>Marasmiaceae</taxon>
        <taxon>Moniliophthora</taxon>
    </lineage>
</organism>
<dbReference type="InterPro" id="IPR002938">
    <property type="entry name" value="FAD-bd"/>
</dbReference>
<dbReference type="GO" id="GO:0016709">
    <property type="term" value="F:oxidoreductase activity, acting on paired donors, with incorporation or reduction of molecular oxygen, NAD(P)H as one donor, and incorporation of one atom of oxygen"/>
    <property type="evidence" value="ECO:0007669"/>
    <property type="project" value="UniProtKB-ARBA"/>
</dbReference>
<dbReference type="PANTHER" id="PTHR43004:SF19">
    <property type="entry name" value="BINDING MONOOXYGENASE, PUTATIVE (JCVI)-RELATED"/>
    <property type="match status" value="1"/>
</dbReference>
<keyword evidence="2" id="KW-0285">Flavoprotein</keyword>
<dbReference type="Gene3D" id="3.30.70.2450">
    <property type="match status" value="1"/>
</dbReference>
<keyword evidence="4" id="KW-0560">Oxidoreductase</keyword>
<accession>A0A0W0G9Z9</accession>
<evidence type="ECO:0000313" key="7">
    <source>
        <dbReference type="Proteomes" id="UP000054988"/>
    </source>
</evidence>
<keyword evidence="3" id="KW-0274">FAD</keyword>
<dbReference type="InterPro" id="IPR050641">
    <property type="entry name" value="RIFMO-like"/>
</dbReference>
<dbReference type="eggNOG" id="KOG3855">
    <property type="taxonomic scope" value="Eukaryota"/>
</dbReference>
<dbReference type="GO" id="GO:0071949">
    <property type="term" value="F:FAD binding"/>
    <property type="evidence" value="ECO:0007669"/>
    <property type="project" value="InterPro"/>
</dbReference>
<dbReference type="InterPro" id="IPR036188">
    <property type="entry name" value="FAD/NAD-bd_sf"/>
</dbReference>
<comment type="cofactor">
    <cofactor evidence="1">
        <name>FAD</name>
        <dbReference type="ChEBI" id="CHEBI:57692"/>
    </cofactor>
</comment>
<evidence type="ECO:0000313" key="6">
    <source>
        <dbReference type="EMBL" id="KTB45366.1"/>
    </source>
</evidence>
<dbReference type="Pfam" id="PF01494">
    <property type="entry name" value="FAD_binding_3"/>
    <property type="match status" value="1"/>
</dbReference>
<dbReference type="Gene3D" id="3.50.50.60">
    <property type="entry name" value="FAD/NAD(P)-binding domain"/>
    <property type="match status" value="1"/>
</dbReference>
<name>A0A0W0G9Z9_MONRR</name>
<evidence type="ECO:0000256" key="2">
    <source>
        <dbReference type="ARBA" id="ARBA00022630"/>
    </source>
</evidence>